<dbReference type="EMBL" id="CP000804">
    <property type="protein sequence ID" value="ABU58864.1"/>
    <property type="molecule type" value="Genomic_DNA"/>
</dbReference>
<keyword evidence="3" id="KW-1185">Reference proteome</keyword>
<dbReference type="Proteomes" id="UP000000263">
    <property type="component" value="Chromosome"/>
</dbReference>
<dbReference type="InterPro" id="IPR000572">
    <property type="entry name" value="OxRdtase_Mopterin-bd_dom"/>
</dbReference>
<dbReference type="AlphaFoldDB" id="A7NMU0"/>
<sequence>MADLSKKIKRDGALARMQSRVPPGQYVTEKFPVLHYGEVPIYHDVEKDWDLRVWGEIEAPVRFSFAEFRALPTITITTDIHCVTRWSKLDTHWEGVQFKEFLRRIPPLTSSARYVMAHCEHGFTTNVPLDVLLEDDALLAYRYEGEELTPEHGYPLRLLTPRKYFWKSAKWLRGIEFMANDRPGFWERYGYHNNADPWKQERYAEE</sequence>
<gene>
    <name evidence="2" type="ordered locus">Rcas_2793</name>
</gene>
<dbReference type="InterPro" id="IPR036374">
    <property type="entry name" value="OxRdtase_Mopterin-bd_sf"/>
</dbReference>
<organism evidence="2 3">
    <name type="scientific">Roseiflexus castenholzii (strain DSM 13941 / HLO8)</name>
    <dbReference type="NCBI Taxonomy" id="383372"/>
    <lineage>
        <taxon>Bacteria</taxon>
        <taxon>Bacillati</taxon>
        <taxon>Chloroflexota</taxon>
        <taxon>Chloroflexia</taxon>
        <taxon>Chloroflexales</taxon>
        <taxon>Roseiflexineae</taxon>
        <taxon>Roseiflexaceae</taxon>
        <taxon>Roseiflexus</taxon>
    </lineage>
</organism>
<evidence type="ECO:0000259" key="1">
    <source>
        <dbReference type="Pfam" id="PF00174"/>
    </source>
</evidence>
<name>A7NMU0_ROSCS</name>
<dbReference type="SUPFAM" id="SSF56524">
    <property type="entry name" value="Oxidoreductase molybdopterin-binding domain"/>
    <property type="match status" value="1"/>
</dbReference>
<evidence type="ECO:0000313" key="3">
    <source>
        <dbReference type="Proteomes" id="UP000000263"/>
    </source>
</evidence>
<dbReference type="Pfam" id="PF00174">
    <property type="entry name" value="Oxidored_molyb"/>
    <property type="match status" value="1"/>
</dbReference>
<reference evidence="2 3" key="1">
    <citation type="submission" date="2007-08" db="EMBL/GenBank/DDBJ databases">
        <title>Complete sequence of Roseiflexus castenholzii DSM 13941.</title>
        <authorList>
            <consortium name="US DOE Joint Genome Institute"/>
            <person name="Copeland A."/>
            <person name="Lucas S."/>
            <person name="Lapidus A."/>
            <person name="Barry K."/>
            <person name="Glavina del Rio T."/>
            <person name="Dalin E."/>
            <person name="Tice H."/>
            <person name="Pitluck S."/>
            <person name="Thompson L.S."/>
            <person name="Brettin T."/>
            <person name="Bruce D."/>
            <person name="Detter J.C."/>
            <person name="Han C."/>
            <person name="Tapia R."/>
            <person name="Schmutz J."/>
            <person name="Larimer F."/>
            <person name="Land M."/>
            <person name="Hauser L."/>
            <person name="Kyrpides N."/>
            <person name="Mikhailova N."/>
            <person name="Bryant D.A."/>
            <person name="Hanada S."/>
            <person name="Tsukatani Y."/>
            <person name="Richardson P."/>
        </authorList>
    </citation>
    <scope>NUCLEOTIDE SEQUENCE [LARGE SCALE GENOMIC DNA]</scope>
    <source>
        <strain evidence="3">DSM 13941 / HLO8</strain>
    </source>
</reference>
<dbReference type="PANTHER" id="PTHR43032:SF4">
    <property type="entry name" value="OXIDOREDUCTASE MOLYBDOPTERIN-BINDING DOMAIN-CONTAINING PROTEIN"/>
    <property type="match status" value="1"/>
</dbReference>
<dbReference type="HOGENOM" id="CLU_094953_0_0_0"/>
<dbReference type="CDD" id="cd02109">
    <property type="entry name" value="arch_bact_SO_family_Moco"/>
    <property type="match status" value="1"/>
</dbReference>
<feature type="domain" description="Oxidoreductase molybdopterin-binding" evidence="1">
    <location>
        <begin position="37"/>
        <end position="186"/>
    </location>
</feature>
<accession>A7NMU0</accession>
<dbReference type="eggNOG" id="COG2041">
    <property type="taxonomic scope" value="Bacteria"/>
</dbReference>
<dbReference type="Gene3D" id="3.90.420.10">
    <property type="entry name" value="Oxidoreductase, molybdopterin-binding domain"/>
    <property type="match status" value="1"/>
</dbReference>
<protein>
    <submittedName>
        <fullName evidence="2">Oxidoreductase molybdopterin binding</fullName>
    </submittedName>
</protein>
<dbReference type="KEGG" id="rca:Rcas_2793"/>
<evidence type="ECO:0000313" key="2">
    <source>
        <dbReference type="EMBL" id="ABU58864.1"/>
    </source>
</evidence>
<dbReference type="PANTHER" id="PTHR43032">
    <property type="entry name" value="PROTEIN-METHIONINE-SULFOXIDE REDUCTASE"/>
    <property type="match status" value="1"/>
</dbReference>
<proteinExistence type="predicted"/>
<dbReference type="STRING" id="383372.Rcas_2793"/>